<organism evidence="5 6">
    <name type="scientific">Panacagrimonas perspica</name>
    <dbReference type="NCBI Taxonomy" id="381431"/>
    <lineage>
        <taxon>Bacteria</taxon>
        <taxon>Pseudomonadati</taxon>
        <taxon>Pseudomonadota</taxon>
        <taxon>Gammaproteobacteria</taxon>
        <taxon>Nevskiales</taxon>
        <taxon>Nevskiaceae</taxon>
        <taxon>Panacagrimonas</taxon>
    </lineage>
</organism>
<keyword evidence="2" id="KW-0238">DNA-binding</keyword>
<evidence type="ECO:0000256" key="3">
    <source>
        <dbReference type="ARBA" id="ARBA00023163"/>
    </source>
</evidence>
<comment type="caution">
    <text evidence="5">The sequence shown here is derived from an EMBL/GenBank/DDBJ whole genome shotgun (WGS) entry which is preliminary data.</text>
</comment>
<dbReference type="Pfam" id="PF12833">
    <property type="entry name" value="HTH_18"/>
    <property type="match status" value="1"/>
</dbReference>
<dbReference type="SMART" id="SM00342">
    <property type="entry name" value="HTH_ARAC"/>
    <property type="match status" value="1"/>
</dbReference>
<dbReference type="PANTHER" id="PTHR47894:SF4">
    <property type="entry name" value="HTH-TYPE TRANSCRIPTIONAL REGULATOR GADX"/>
    <property type="match status" value="1"/>
</dbReference>
<dbReference type="PROSITE" id="PS01124">
    <property type="entry name" value="HTH_ARAC_FAMILY_2"/>
    <property type="match status" value="1"/>
</dbReference>
<dbReference type="GO" id="GO:0005829">
    <property type="term" value="C:cytosol"/>
    <property type="evidence" value="ECO:0007669"/>
    <property type="project" value="TreeGrafter"/>
</dbReference>
<reference evidence="5 6" key="1">
    <citation type="submission" date="2019-03" db="EMBL/GenBank/DDBJ databases">
        <title>Genomic Encyclopedia of Type Strains, Phase IV (KMG-IV): sequencing the most valuable type-strain genomes for metagenomic binning, comparative biology and taxonomic classification.</title>
        <authorList>
            <person name="Goeker M."/>
        </authorList>
    </citation>
    <scope>NUCLEOTIDE SEQUENCE [LARGE SCALE GENOMIC DNA]</scope>
    <source>
        <strain evidence="5 6">DSM 26377</strain>
    </source>
</reference>
<dbReference type="Pfam" id="PF12625">
    <property type="entry name" value="Arabinose_bd"/>
    <property type="match status" value="1"/>
</dbReference>
<evidence type="ECO:0000259" key="4">
    <source>
        <dbReference type="PROSITE" id="PS01124"/>
    </source>
</evidence>
<dbReference type="GO" id="GO:0000976">
    <property type="term" value="F:transcription cis-regulatory region binding"/>
    <property type="evidence" value="ECO:0007669"/>
    <property type="project" value="TreeGrafter"/>
</dbReference>
<evidence type="ECO:0000313" key="6">
    <source>
        <dbReference type="Proteomes" id="UP000295341"/>
    </source>
</evidence>
<dbReference type="Proteomes" id="UP000295341">
    <property type="component" value="Unassembled WGS sequence"/>
</dbReference>
<dbReference type="PANTHER" id="PTHR47894">
    <property type="entry name" value="HTH-TYPE TRANSCRIPTIONAL REGULATOR GADX"/>
    <property type="match status" value="1"/>
</dbReference>
<keyword evidence="3" id="KW-0804">Transcription</keyword>
<dbReference type="EMBL" id="SOBT01000008">
    <property type="protein sequence ID" value="TDU32613.1"/>
    <property type="molecule type" value="Genomic_DNA"/>
</dbReference>
<sequence>MSPTVRTSSLRGYEALMRQLGADPGALLRRYRIRAASLQDEDALIPLQSLAALLEASAAMTRRPDFGLRLALKQDISVLGPVAIAMQNAASVGDALNYASRYLFVQSPGLVLTNSEESSIVQGCAELRVEIRLPRAAHRQTLDLSLADLHHMLGLLAGKAYVLRAVTVPWTLGSDRTYERFFGARVMPEEAHAALHVARTTLSTALGSVNVALRKIAIDYLALAFDTPETTFASRVQQALRHALGTPADSRPNIARLLNVHPRTLQRRLEAEGTTFDQLRDGMRKDLARRYLEETRMSLPHLANMLGLSEHSALTRSCRRWFGCAPSKVRGARIPGSGVRGGRAKS</sequence>
<accession>A0A4R7PEH3</accession>
<evidence type="ECO:0000256" key="2">
    <source>
        <dbReference type="ARBA" id="ARBA00023125"/>
    </source>
</evidence>
<keyword evidence="6" id="KW-1185">Reference proteome</keyword>
<keyword evidence="1" id="KW-0805">Transcription regulation</keyword>
<dbReference type="OrthoDB" id="6816069at2"/>
<evidence type="ECO:0000313" key="5">
    <source>
        <dbReference type="EMBL" id="TDU32613.1"/>
    </source>
</evidence>
<dbReference type="InterPro" id="IPR018060">
    <property type="entry name" value="HTH_AraC"/>
</dbReference>
<dbReference type="RefSeq" id="WP_133881555.1">
    <property type="nucleotide sequence ID" value="NZ_MWIN01000001.1"/>
</dbReference>
<protein>
    <submittedName>
        <fullName evidence="5">AraC family transcriptional regulator</fullName>
    </submittedName>
</protein>
<feature type="domain" description="HTH araC/xylS-type" evidence="4">
    <location>
        <begin position="234"/>
        <end position="332"/>
    </location>
</feature>
<dbReference type="Gene3D" id="1.10.10.60">
    <property type="entry name" value="Homeodomain-like"/>
    <property type="match status" value="1"/>
</dbReference>
<dbReference type="InterPro" id="IPR009057">
    <property type="entry name" value="Homeodomain-like_sf"/>
</dbReference>
<evidence type="ECO:0000256" key="1">
    <source>
        <dbReference type="ARBA" id="ARBA00023015"/>
    </source>
</evidence>
<proteinExistence type="predicted"/>
<dbReference type="SUPFAM" id="SSF46689">
    <property type="entry name" value="Homeodomain-like"/>
    <property type="match status" value="1"/>
</dbReference>
<dbReference type="AlphaFoldDB" id="A0A4R7PEH3"/>
<name>A0A4R7PEH3_9GAMM</name>
<dbReference type="GO" id="GO:0003700">
    <property type="term" value="F:DNA-binding transcription factor activity"/>
    <property type="evidence" value="ECO:0007669"/>
    <property type="project" value="InterPro"/>
</dbReference>
<dbReference type="InterPro" id="IPR032687">
    <property type="entry name" value="AraC-type_N"/>
</dbReference>
<gene>
    <name evidence="5" type="ORF">DFR24_2011</name>
</gene>